<dbReference type="InterPro" id="IPR026034">
    <property type="entry name" value="MreD_proteobac"/>
</dbReference>
<dbReference type="PANTHER" id="PTHR37484:SF1">
    <property type="entry name" value="ROD SHAPE-DETERMINING PROTEIN MRED"/>
    <property type="match status" value="1"/>
</dbReference>
<sequence length="171" mass="18790">MPLLRGKHTILLPVNPLFVQSTIIASFLINLSIGKAAEFINILDTVFFFWCLRENRIIKSGTGFLIGILTDLYFNTTIGQNALCYTVTTAIANKISVRFLSLPLRAQALLILLVLSIKNTLTAIMFIIFAGKYQQIGIVVSPIVSAAMYPVFASILLSPQLKPTSSNETPI</sequence>
<gene>
    <name evidence="9" type="ORF">Ark11_0404</name>
</gene>
<comment type="similarity">
    <text evidence="2">Belongs to the MreD family.</text>
</comment>
<feature type="transmembrane region" description="Helical" evidence="8">
    <location>
        <begin position="12"/>
        <end position="30"/>
    </location>
</feature>
<evidence type="ECO:0000256" key="1">
    <source>
        <dbReference type="ARBA" id="ARBA00004651"/>
    </source>
</evidence>
<evidence type="ECO:0000256" key="2">
    <source>
        <dbReference type="ARBA" id="ARBA00007776"/>
    </source>
</evidence>
<dbReference type="EMBL" id="LN906597">
    <property type="protein sequence ID" value="CUT17253.1"/>
    <property type="molecule type" value="Genomic_DNA"/>
</dbReference>
<proteinExistence type="inferred from homology"/>
<dbReference type="InterPro" id="IPR007227">
    <property type="entry name" value="Cell_shape_determining_MreD"/>
</dbReference>
<name>A0A0S4M0B5_9BURK</name>
<evidence type="ECO:0000256" key="4">
    <source>
        <dbReference type="ARBA" id="ARBA00022692"/>
    </source>
</evidence>
<dbReference type="GO" id="GO:0005886">
    <property type="term" value="C:plasma membrane"/>
    <property type="evidence" value="ECO:0007669"/>
    <property type="project" value="UniProtKB-SubCell"/>
</dbReference>
<comment type="subcellular location">
    <subcellularLocation>
        <location evidence="1">Cell membrane</location>
        <topology evidence="1">Multi-pass membrane protein</topology>
    </subcellularLocation>
</comment>
<feature type="transmembrane region" description="Helical" evidence="8">
    <location>
        <begin position="108"/>
        <end position="130"/>
    </location>
</feature>
<dbReference type="STRING" id="1561003.Ark11_0404"/>
<keyword evidence="6 8" id="KW-1133">Transmembrane helix</keyword>
<evidence type="ECO:0000313" key="9">
    <source>
        <dbReference type="EMBL" id="CUT17253.1"/>
    </source>
</evidence>
<keyword evidence="5" id="KW-0133">Cell shape</keyword>
<keyword evidence="4 8" id="KW-0812">Transmembrane</keyword>
<protein>
    <submittedName>
        <fullName evidence="9">Putative rod shape-determining protein MreD</fullName>
    </submittedName>
</protein>
<keyword evidence="3" id="KW-1003">Cell membrane</keyword>
<keyword evidence="10" id="KW-1185">Reference proteome</keyword>
<feature type="transmembrane region" description="Helical" evidence="8">
    <location>
        <begin position="136"/>
        <end position="157"/>
    </location>
</feature>
<evidence type="ECO:0000313" key="10">
    <source>
        <dbReference type="Proteomes" id="UP000198651"/>
    </source>
</evidence>
<dbReference type="Proteomes" id="UP000198651">
    <property type="component" value="Chromosome I"/>
</dbReference>
<evidence type="ECO:0000256" key="7">
    <source>
        <dbReference type="ARBA" id="ARBA00023136"/>
    </source>
</evidence>
<dbReference type="PANTHER" id="PTHR37484">
    <property type="entry name" value="ROD SHAPE-DETERMINING PROTEIN MRED"/>
    <property type="match status" value="1"/>
</dbReference>
<dbReference type="GO" id="GO:0008360">
    <property type="term" value="P:regulation of cell shape"/>
    <property type="evidence" value="ECO:0007669"/>
    <property type="project" value="UniProtKB-KW"/>
</dbReference>
<dbReference type="NCBIfam" id="TIGR03426">
    <property type="entry name" value="shape_MreD"/>
    <property type="match status" value="1"/>
</dbReference>
<evidence type="ECO:0000256" key="5">
    <source>
        <dbReference type="ARBA" id="ARBA00022960"/>
    </source>
</evidence>
<dbReference type="AlphaFoldDB" id="A0A0S4M0B5"/>
<reference evidence="10" key="1">
    <citation type="submission" date="2015-11" db="EMBL/GenBank/DDBJ databases">
        <authorList>
            <person name="Seth-Smith H.M.B."/>
        </authorList>
    </citation>
    <scope>NUCLEOTIDE SEQUENCE [LARGE SCALE GENOMIC DNA]</scope>
    <source>
        <strain evidence="10">2013Ark11</strain>
    </source>
</reference>
<dbReference type="OrthoDB" id="5297408at2"/>
<dbReference type="Pfam" id="PF04093">
    <property type="entry name" value="MreD"/>
    <property type="match status" value="1"/>
</dbReference>
<accession>A0A0S4M0B5</accession>
<evidence type="ECO:0000256" key="3">
    <source>
        <dbReference type="ARBA" id="ARBA00022475"/>
    </source>
</evidence>
<evidence type="ECO:0000256" key="8">
    <source>
        <dbReference type="SAM" id="Phobius"/>
    </source>
</evidence>
<evidence type="ECO:0000256" key="6">
    <source>
        <dbReference type="ARBA" id="ARBA00022989"/>
    </source>
</evidence>
<dbReference type="RefSeq" id="WP_092342148.1">
    <property type="nucleotide sequence ID" value="NZ_FLSL01000086.1"/>
</dbReference>
<keyword evidence="7 8" id="KW-0472">Membrane</keyword>
<organism evidence="9 10">
    <name type="scientific">Candidatus Ichthyocystis hellenicum</name>
    <dbReference type="NCBI Taxonomy" id="1561003"/>
    <lineage>
        <taxon>Bacteria</taxon>
        <taxon>Pseudomonadati</taxon>
        <taxon>Pseudomonadota</taxon>
        <taxon>Betaproteobacteria</taxon>
        <taxon>Burkholderiales</taxon>
        <taxon>Candidatus Ichthyocystis</taxon>
    </lineage>
</organism>